<evidence type="ECO:0000313" key="2">
    <source>
        <dbReference type="Proteomes" id="UP001057402"/>
    </source>
</evidence>
<evidence type="ECO:0000313" key="1">
    <source>
        <dbReference type="EMBL" id="KAI4325579.1"/>
    </source>
</evidence>
<reference evidence="2" key="1">
    <citation type="journal article" date="2023" name="Front. Plant Sci.">
        <title>Chromosomal-level genome assembly of Melastoma candidum provides insights into trichome evolution.</title>
        <authorList>
            <person name="Zhong Y."/>
            <person name="Wu W."/>
            <person name="Sun C."/>
            <person name="Zou P."/>
            <person name="Liu Y."/>
            <person name="Dai S."/>
            <person name="Zhou R."/>
        </authorList>
    </citation>
    <scope>NUCLEOTIDE SEQUENCE [LARGE SCALE GENOMIC DNA]</scope>
</reference>
<comment type="caution">
    <text evidence="1">The sequence shown here is derived from an EMBL/GenBank/DDBJ whole genome shotgun (WGS) entry which is preliminary data.</text>
</comment>
<keyword evidence="2" id="KW-1185">Reference proteome</keyword>
<protein>
    <submittedName>
        <fullName evidence="1">Uncharacterized protein</fullName>
    </submittedName>
</protein>
<dbReference type="Proteomes" id="UP001057402">
    <property type="component" value="Chromosome 9"/>
</dbReference>
<gene>
    <name evidence="1" type="ORF">MLD38_030964</name>
</gene>
<dbReference type="EMBL" id="CM042888">
    <property type="protein sequence ID" value="KAI4325579.1"/>
    <property type="molecule type" value="Genomic_DNA"/>
</dbReference>
<organism evidence="1 2">
    <name type="scientific">Melastoma candidum</name>
    <dbReference type="NCBI Taxonomy" id="119954"/>
    <lineage>
        <taxon>Eukaryota</taxon>
        <taxon>Viridiplantae</taxon>
        <taxon>Streptophyta</taxon>
        <taxon>Embryophyta</taxon>
        <taxon>Tracheophyta</taxon>
        <taxon>Spermatophyta</taxon>
        <taxon>Magnoliopsida</taxon>
        <taxon>eudicotyledons</taxon>
        <taxon>Gunneridae</taxon>
        <taxon>Pentapetalae</taxon>
        <taxon>rosids</taxon>
        <taxon>malvids</taxon>
        <taxon>Myrtales</taxon>
        <taxon>Melastomataceae</taxon>
        <taxon>Melastomatoideae</taxon>
        <taxon>Melastomateae</taxon>
        <taxon>Melastoma</taxon>
    </lineage>
</organism>
<accession>A0ACB9MQ73</accession>
<proteinExistence type="predicted"/>
<name>A0ACB9MQ73_9MYRT</name>
<sequence>MAVMVPGTELWMRPVDKEQGNSYGRVHNASEADVMLYPVFSSSSYNSYSKVNPHQKKSMNNLQQDKLVKYLTAQEPWKRTSERDHIITAHHPNRTMKTRMKLWPALFILADFGRYPHTVANVDKDIIAPYRHIVSTRPGFLQLR</sequence>